<evidence type="ECO:0000313" key="2">
    <source>
        <dbReference type="EMBL" id="KAK5951627.1"/>
    </source>
</evidence>
<proteinExistence type="predicted"/>
<protein>
    <submittedName>
        <fullName evidence="2">Uncharacterized protein</fullName>
    </submittedName>
</protein>
<dbReference type="EMBL" id="JAKLMC020000019">
    <property type="protein sequence ID" value="KAK5951627.1"/>
    <property type="molecule type" value="Genomic_DNA"/>
</dbReference>
<name>A0AAN8EII6_9EURO</name>
<gene>
    <name evidence="2" type="ORF">OHC33_007306</name>
</gene>
<feature type="coiled-coil region" evidence="1">
    <location>
        <begin position="32"/>
        <end position="73"/>
    </location>
</feature>
<comment type="caution">
    <text evidence="2">The sequence shown here is derived from an EMBL/GenBank/DDBJ whole genome shotgun (WGS) entry which is preliminary data.</text>
</comment>
<dbReference type="PANTHER" id="PTHR21974">
    <property type="entry name" value="RE15880P"/>
    <property type="match status" value="1"/>
</dbReference>
<evidence type="ECO:0000256" key="1">
    <source>
        <dbReference type="SAM" id="Coils"/>
    </source>
</evidence>
<evidence type="ECO:0000313" key="3">
    <source>
        <dbReference type="Proteomes" id="UP001316803"/>
    </source>
</evidence>
<reference evidence="2 3" key="1">
    <citation type="submission" date="2022-12" db="EMBL/GenBank/DDBJ databases">
        <title>Genomic features and morphological characterization of a novel Knufia sp. strain isolated from spacecraft assembly facility.</title>
        <authorList>
            <person name="Teixeira M."/>
            <person name="Chander A.M."/>
            <person name="Stajich J.E."/>
            <person name="Venkateswaran K."/>
        </authorList>
    </citation>
    <scope>NUCLEOTIDE SEQUENCE [LARGE SCALE GENOMIC DNA]</scope>
    <source>
        <strain evidence="2 3">FJI-L2-BK-P2</strain>
    </source>
</reference>
<dbReference type="Proteomes" id="UP001316803">
    <property type="component" value="Unassembled WGS sequence"/>
</dbReference>
<dbReference type="AlphaFoldDB" id="A0AAN8EII6"/>
<accession>A0AAN8EII6</accession>
<feature type="coiled-coil region" evidence="1">
    <location>
        <begin position="114"/>
        <end position="141"/>
    </location>
</feature>
<keyword evidence="1" id="KW-0175">Coiled coil</keyword>
<dbReference type="PANTHER" id="PTHR21974:SF2">
    <property type="entry name" value="RE15880P"/>
    <property type="match status" value="1"/>
</dbReference>
<keyword evidence="3" id="KW-1185">Reference proteome</keyword>
<organism evidence="2 3">
    <name type="scientific">Knufia fluminis</name>
    <dbReference type="NCBI Taxonomy" id="191047"/>
    <lineage>
        <taxon>Eukaryota</taxon>
        <taxon>Fungi</taxon>
        <taxon>Dikarya</taxon>
        <taxon>Ascomycota</taxon>
        <taxon>Pezizomycotina</taxon>
        <taxon>Eurotiomycetes</taxon>
        <taxon>Chaetothyriomycetidae</taxon>
        <taxon>Chaetothyriales</taxon>
        <taxon>Trichomeriaceae</taxon>
        <taxon>Knufia</taxon>
    </lineage>
</organism>
<sequence>MESIQSKITAAAPRNRELLQTLAETDYAKPALEQQKRYIADVESEIKQLDKRIKELEEKRKKELKEHEKYRDSTMKRFAYKVSRKQEKFNVKAEKEEREYFEVLQEEHKANEMRKNLGQTLAEAQRNRSELEGTAARHDQAQRCLDELYDSIFEGPTPGFPEEDSRENSANDALNQYHNMRVRVESETQVLNNLGKALQKMNIAKYALAEARSHSQMDMFGGGMMSDMMERNALSKGEIAFTEARMLVEQASRMSPDVHPLPQVNVAQGNLMSDVFFDNIFTDMQFHEKIKQSQFELERADRDLQAQRGSATQRHSSLNLQLQQQAQGLESARVALQKVRENAFQRHAATQ</sequence>